<sequence>MAESKTSAISDEPINVLIALHPKFDILDFSGPLAVFSAAQHDFSDDSSKAFEVTLAGAEPQVLSSQGAIVQSQITYKEAHERINEFDVLIILGGNADEVIKKELEPLGIITAFSDLQKRDPARERTMLSVCTGAHLLAHEGILCGLAATTHPDHITHFENLCSDACTRLGTDRTDVMDDARYVVNNLRFELDEDASPYTRRKSDAGKPHGRKGSISFKESRTRRESIVRRVAMRLGGLRVITAGGQSAGVDASLYLVSALVDEKCAEEVARLLQWNWTKGVVVDGIDV</sequence>
<dbReference type="PANTHER" id="PTHR43130:SF3">
    <property type="entry name" value="HTH-TYPE TRANSCRIPTIONAL REGULATOR RV1931C"/>
    <property type="match status" value="1"/>
</dbReference>
<organism evidence="3 4">
    <name type="scientific">Trichoderma parareesei</name>
    <name type="common">Filamentous fungus</name>
    <dbReference type="NCBI Taxonomy" id="858221"/>
    <lineage>
        <taxon>Eukaryota</taxon>
        <taxon>Fungi</taxon>
        <taxon>Dikarya</taxon>
        <taxon>Ascomycota</taxon>
        <taxon>Pezizomycotina</taxon>
        <taxon>Sordariomycetes</taxon>
        <taxon>Hypocreomycetidae</taxon>
        <taxon>Hypocreales</taxon>
        <taxon>Hypocreaceae</taxon>
        <taxon>Trichoderma</taxon>
    </lineage>
</organism>
<evidence type="ECO:0000256" key="1">
    <source>
        <dbReference type="SAM" id="MobiDB-lite"/>
    </source>
</evidence>
<gene>
    <name evidence="3" type="ORF">A9Z42_0050940</name>
</gene>
<reference evidence="3 4" key="1">
    <citation type="journal article" date="2015" name="Genome Announc.">
        <title>Genome sequence and annotation of Trichoderma parareesei, the ancestor of the cellulase producer Trichoderma reesei.</title>
        <authorList>
            <person name="Yang D."/>
            <person name="Pomraning K."/>
            <person name="Kopchinskiy A."/>
            <person name="Karimi Aghcheh R."/>
            <person name="Atanasova L."/>
            <person name="Chenthamara K."/>
            <person name="Baker S.E."/>
            <person name="Zhang R."/>
            <person name="Shen Q."/>
            <person name="Freitag M."/>
            <person name="Kubicek C.P."/>
            <person name="Druzhinina I.S."/>
        </authorList>
    </citation>
    <scope>NUCLEOTIDE SEQUENCE [LARGE SCALE GENOMIC DNA]</scope>
    <source>
        <strain evidence="3 4">CBS 125925</strain>
    </source>
</reference>
<protein>
    <recommendedName>
        <fullName evidence="2">DJ-1/PfpI domain-containing protein</fullName>
    </recommendedName>
</protein>
<dbReference type="SUPFAM" id="SSF52317">
    <property type="entry name" value="Class I glutamine amidotransferase-like"/>
    <property type="match status" value="1"/>
</dbReference>
<accession>A0A2H2ZR14</accession>
<evidence type="ECO:0000259" key="2">
    <source>
        <dbReference type="Pfam" id="PF01965"/>
    </source>
</evidence>
<proteinExistence type="predicted"/>
<dbReference type="InterPro" id="IPR029062">
    <property type="entry name" value="Class_I_gatase-like"/>
</dbReference>
<evidence type="ECO:0000313" key="3">
    <source>
        <dbReference type="EMBL" id="OTA04516.1"/>
    </source>
</evidence>
<feature type="region of interest" description="Disordered" evidence="1">
    <location>
        <begin position="198"/>
        <end position="221"/>
    </location>
</feature>
<dbReference type="InterPro" id="IPR052158">
    <property type="entry name" value="INH-QAR"/>
</dbReference>
<dbReference type="InterPro" id="IPR002818">
    <property type="entry name" value="DJ-1/PfpI"/>
</dbReference>
<comment type="caution">
    <text evidence="3">The sequence shown here is derived from an EMBL/GenBank/DDBJ whole genome shotgun (WGS) entry which is preliminary data.</text>
</comment>
<dbReference type="OrthoDB" id="543156at2759"/>
<evidence type="ECO:0000313" key="4">
    <source>
        <dbReference type="Proteomes" id="UP000219286"/>
    </source>
</evidence>
<dbReference type="Proteomes" id="UP000219286">
    <property type="component" value="Unassembled WGS sequence"/>
</dbReference>
<feature type="domain" description="DJ-1/PfpI" evidence="2">
    <location>
        <begin position="16"/>
        <end position="158"/>
    </location>
</feature>
<dbReference type="Pfam" id="PF01965">
    <property type="entry name" value="DJ-1_PfpI"/>
    <property type="match status" value="1"/>
</dbReference>
<dbReference type="Gene3D" id="3.40.50.880">
    <property type="match status" value="1"/>
</dbReference>
<dbReference type="EMBL" id="LFMI01000520">
    <property type="protein sequence ID" value="OTA04516.1"/>
    <property type="molecule type" value="Genomic_DNA"/>
</dbReference>
<keyword evidence="4" id="KW-1185">Reference proteome</keyword>
<dbReference type="PANTHER" id="PTHR43130">
    <property type="entry name" value="ARAC-FAMILY TRANSCRIPTIONAL REGULATOR"/>
    <property type="match status" value="1"/>
</dbReference>
<dbReference type="AlphaFoldDB" id="A0A2H2ZR14"/>
<name>A0A2H2ZR14_TRIPA</name>